<dbReference type="Gene3D" id="6.10.250.2910">
    <property type="match status" value="1"/>
</dbReference>
<dbReference type="AlphaFoldDB" id="A0A8B7ZZB7"/>
<dbReference type="OMA" id="EVKTHEN"/>
<dbReference type="Proteomes" id="UP000694845">
    <property type="component" value="Unplaced"/>
</dbReference>
<feature type="compositionally biased region" description="Low complexity" evidence="1">
    <location>
        <begin position="157"/>
        <end position="174"/>
    </location>
</feature>
<feature type="compositionally biased region" description="Basic residues" evidence="1">
    <location>
        <begin position="61"/>
        <end position="85"/>
    </location>
</feature>
<feature type="region of interest" description="Disordered" evidence="1">
    <location>
        <begin position="57"/>
        <end position="85"/>
    </location>
</feature>
<accession>A0A8B7ZZB7</accession>
<dbReference type="KEGG" id="aplc:110989763"/>
<organism evidence="2 3">
    <name type="scientific">Acanthaster planci</name>
    <name type="common">Crown-of-thorns starfish</name>
    <dbReference type="NCBI Taxonomy" id="133434"/>
    <lineage>
        <taxon>Eukaryota</taxon>
        <taxon>Metazoa</taxon>
        <taxon>Echinodermata</taxon>
        <taxon>Eleutherozoa</taxon>
        <taxon>Asterozoa</taxon>
        <taxon>Asteroidea</taxon>
        <taxon>Valvatacea</taxon>
        <taxon>Valvatida</taxon>
        <taxon>Acanthasteridae</taxon>
        <taxon>Acanthaster</taxon>
    </lineage>
</organism>
<dbReference type="OrthoDB" id="10565663at2759"/>
<evidence type="ECO:0000256" key="1">
    <source>
        <dbReference type="SAM" id="MobiDB-lite"/>
    </source>
</evidence>
<dbReference type="RefSeq" id="XP_022110070.1">
    <property type="nucleotide sequence ID" value="XM_022254378.1"/>
</dbReference>
<reference evidence="3" key="1">
    <citation type="submission" date="2025-08" db="UniProtKB">
        <authorList>
            <consortium name="RefSeq"/>
        </authorList>
    </citation>
    <scope>IDENTIFICATION</scope>
</reference>
<name>A0A8B7ZZB7_ACAPL</name>
<gene>
    <name evidence="3" type="primary">LOC110989763</name>
</gene>
<sequence>MMHEIAQSEQVTRISFSLCKSWRGCPMAVVSTSEENLSFHEEVAAESVPIAECDKVSGEARKRRHRRGRTRHRHRLSKHRRDQQRARCLKRVMGAPRNDNEYLMSQYAQGQLQEVPFYESHPPPHQFNHPACQCPGLSLQSCLSSLGMEDITPQRGSPDTCSSSPSDYSSLPSSPDEDSCHYGYRDLYPASYKQPERTDHAEVEIGHGIIIGGADADFVKRNFEEEYANNITRGLEEASKEELILKCIALMKKLRELEQGKVSRVAENHVLRSEHMFC</sequence>
<evidence type="ECO:0000313" key="3">
    <source>
        <dbReference type="RefSeq" id="XP_022110070.1"/>
    </source>
</evidence>
<keyword evidence="2" id="KW-1185">Reference proteome</keyword>
<dbReference type="GeneID" id="110989763"/>
<feature type="region of interest" description="Disordered" evidence="1">
    <location>
        <begin position="149"/>
        <end position="177"/>
    </location>
</feature>
<proteinExistence type="predicted"/>
<evidence type="ECO:0000313" key="2">
    <source>
        <dbReference type="Proteomes" id="UP000694845"/>
    </source>
</evidence>
<protein>
    <submittedName>
        <fullName evidence="3">Uncharacterized protein LOC110989763</fullName>
    </submittedName>
</protein>